<dbReference type="GO" id="GO:0004113">
    <property type="term" value="F:2',3'-cyclic-nucleotide 3'-phosphodiesterase activity"/>
    <property type="evidence" value="ECO:0007669"/>
    <property type="project" value="InterPro"/>
</dbReference>
<keyword evidence="3" id="KW-0436">Ligase</keyword>
<comment type="similarity">
    <text evidence="2">Belongs to the 2H phosphoesterase superfamily. ThpR family.</text>
</comment>
<evidence type="ECO:0000256" key="2">
    <source>
        <dbReference type="HAMAP-Rule" id="MF_01940"/>
    </source>
</evidence>
<dbReference type="EMBL" id="MQVR01000016">
    <property type="protein sequence ID" value="OKL54411.1"/>
    <property type="molecule type" value="Genomic_DNA"/>
</dbReference>
<dbReference type="RefSeq" id="WP_073716112.1">
    <property type="nucleotide sequence ID" value="NZ_MQVR01000016.1"/>
</dbReference>
<feature type="short sequence motif" description="HXTX 1" evidence="2">
    <location>
        <begin position="38"/>
        <end position="41"/>
    </location>
</feature>
<evidence type="ECO:0000313" key="3">
    <source>
        <dbReference type="EMBL" id="OKL54411.1"/>
    </source>
</evidence>
<accession>A0A1Q5Q3M7</accession>
<protein>
    <recommendedName>
        <fullName evidence="2">RNA 2',3'-cyclic phosphodiesterase</fullName>
        <shortName evidence="2">RNA 2',3'-CPDase</shortName>
        <ecNumber evidence="2">3.1.4.58</ecNumber>
    </recommendedName>
</protein>
<evidence type="ECO:0000313" key="4">
    <source>
        <dbReference type="Proteomes" id="UP000185628"/>
    </source>
</evidence>
<keyword evidence="1 2" id="KW-0378">Hydrolase</keyword>
<reference evidence="4" key="1">
    <citation type="submission" date="2016-12" db="EMBL/GenBank/DDBJ databases">
        <authorList>
            <person name="Meng X."/>
        </authorList>
    </citation>
    <scope>NUCLEOTIDE SEQUENCE [LARGE SCALE GENOMIC DNA]</scope>
    <source>
        <strain evidence="4">DSM 19116</strain>
    </source>
</reference>
<dbReference type="InterPro" id="IPR004175">
    <property type="entry name" value="RNA_CPDase"/>
</dbReference>
<comment type="function">
    <text evidence="2">Hydrolyzes RNA 2',3'-cyclic phosphodiester to an RNA 2'-phosphomonoester.</text>
</comment>
<dbReference type="GO" id="GO:0008664">
    <property type="term" value="F:RNA 2',3'-cyclic 3'-phosphodiesterase activity"/>
    <property type="evidence" value="ECO:0007669"/>
    <property type="project" value="UniProtKB-EC"/>
</dbReference>
<sequence>MGQRMFVGIRPPAHIREHIAEFAAARPDFPWINEEQWHITLAFLASVPDARHDELIERLADGLGRQVSPLVTVHGAGCFPNPDRASVLWLRIAELSGSLSALATSARHAANKSGSTPDGKRFIPHLTVARLKRPVSATRWLRILDTLTTDPWEVNEVELIGSYLGEGPAGRPRYETVATFQLVPPATE</sequence>
<dbReference type="AlphaFoldDB" id="A0A1Q5Q3M7"/>
<dbReference type="PANTHER" id="PTHR35561">
    <property type="entry name" value="RNA 2',3'-CYCLIC PHOSPHODIESTERASE"/>
    <property type="match status" value="1"/>
</dbReference>
<comment type="caution">
    <text evidence="3">The sequence shown here is derived from an EMBL/GenBank/DDBJ whole genome shotgun (WGS) entry which is preliminary data.</text>
</comment>
<dbReference type="InterPro" id="IPR009097">
    <property type="entry name" value="Cyclic_Pdiesterase"/>
</dbReference>
<evidence type="ECO:0000256" key="1">
    <source>
        <dbReference type="ARBA" id="ARBA00022801"/>
    </source>
</evidence>
<dbReference type="SUPFAM" id="SSF55144">
    <property type="entry name" value="LigT-like"/>
    <property type="match status" value="1"/>
</dbReference>
<dbReference type="HAMAP" id="MF_01940">
    <property type="entry name" value="RNA_CPDase"/>
    <property type="match status" value="1"/>
</dbReference>
<dbReference type="GO" id="GO:0016874">
    <property type="term" value="F:ligase activity"/>
    <property type="evidence" value="ECO:0007669"/>
    <property type="project" value="UniProtKB-KW"/>
</dbReference>
<dbReference type="NCBIfam" id="TIGR02258">
    <property type="entry name" value="2_5_ligase"/>
    <property type="match status" value="1"/>
</dbReference>
<feature type="active site" description="Proton donor" evidence="2">
    <location>
        <position position="38"/>
    </location>
</feature>
<feature type="short sequence motif" description="HXTX 2" evidence="2">
    <location>
        <begin position="125"/>
        <end position="128"/>
    </location>
</feature>
<dbReference type="Proteomes" id="UP000185628">
    <property type="component" value="Unassembled WGS sequence"/>
</dbReference>
<name>A0A1Q5Q3M7_9ACTO</name>
<comment type="catalytic activity">
    <reaction evidence="2">
        <text>a 3'-end 2',3'-cyclophospho-ribonucleotide-RNA + H2O = a 3'-end 2'-phospho-ribonucleotide-RNA + H(+)</text>
        <dbReference type="Rhea" id="RHEA:11828"/>
        <dbReference type="Rhea" id="RHEA-COMP:10464"/>
        <dbReference type="Rhea" id="RHEA-COMP:17353"/>
        <dbReference type="ChEBI" id="CHEBI:15377"/>
        <dbReference type="ChEBI" id="CHEBI:15378"/>
        <dbReference type="ChEBI" id="CHEBI:83064"/>
        <dbReference type="ChEBI" id="CHEBI:173113"/>
        <dbReference type="EC" id="3.1.4.58"/>
    </reaction>
</comment>
<dbReference type="EC" id="3.1.4.58" evidence="2"/>
<keyword evidence="4" id="KW-1185">Reference proteome</keyword>
<gene>
    <name evidence="3" type="ORF">BSZ39_04075</name>
</gene>
<dbReference type="Pfam" id="PF13563">
    <property type="entry name" value="2_5_RNA_ligase2"/>
    <property type="match status" value="1"/>
</dbReference>
<dbReference type="Gene3D" id="3.90.1140.10">
    <property type="entry name" value="Cyclic phosphodiesterase"/>
    <property type="match status" value="1"/>
</dbReference>
<dbReference type="OrthoDB" id="9787070at2"/>
<proteinExistence type="inferred from homology"/>
<feature type="active site" description="Proton acceptor" evidence="2">
    <location>
        <position position="125"/>
    </location>
</feature>
<organism evidence="3 4">
    <name type="scientific">Bowdeniella nasicola</name>
    <dbReference type="NCBI Taxonomy" id="208480"/>
    <lineage>
        <taxon>Bacteria</taxon>
        <taxon>Bacillati</taxon>
        <taxon>Actinomycetota</taxon>
        <taxon>Actinomycetes</taxon>
        <taxon>Actinomycetales</taxon>
        <taxon>Actinomycetaceae</taxon>
        <taxon>Bowdeniella</taxon>
    </lineage>
</organism>
<dbReference type="PANTHER" id="PTHR35561:SF1">
    <property type="entry name" value="RNA 2',3'-CYCLIC PHOSPHODIESTERASE"/>
    <property type="match status" value="1"/>
</dbReference>